<keyword evidence="13" id="KW-1185">Reference proteome</keyword>
<name>A0ABY4YVL6_9MICO</name>
<proteinExistence type="predicted"/>
<keyword evidence="10" id="KW-0472">Membrane</keyword>
<evidence type="ECO:0000256" key="6">
    <source>
        <dbReference type="ARBA" id="ARBA00022777"/>
    </source>
</evidence>
<keyword evidence="10" id="KW-0812">Transmembrane</keyword>
<evidence type="ECO:0000256" key="5">
    <source>
        <dbReference type="ARBA" id="ARBA00022741"/>
    </source>
</evidence>
<evidence type="ECO:0000256" key="7">
    <source>
        <dbReference type="ARBA" id="ARBA00022840"/>
    </source>
</evidence>
<evidence type="ECO:0000256" key="3">
    <source>
        <dbReference type="ARBA" id="ARBA00022553"/>
    </source>
</evidence>
<dbReference type="Pfam" id="PF07730">
    <property type="entry name" value="HisKA_3"/>
    <property type="match status" value="1"/>
</dbReference>
<keyword evidence="10" id="KW-1133">Transmembrane helix</keyword>
<evidence type="ECO:0000256" key="4">
    <source>
        <dbReference type="ARBA" id="ARBA00022679"/>
    </source>
</evidence>
<keyword evidence="5" id="KW-0547">Nucleotide-binding</keyword>
<dbReference type="PANTHER" id="PTHR24421">
    <property type="entry name" value="NITRATE/NITRITE SENSOR PROTEIN NARX-RELATED"/>
    <property type="match status" value="1"/>
</dbReference>
<reference evidence="12" key="1">
    <citation type="submission" date="2022-06" db="EMBL/GenBank/DDBJ databases">
        <title>Ornithinimicrobium HY1793.</title>
        <authorList>
            <person name="Huang Y."/>
        </authorList>
    </citation>
    <scope>NUCLEOTIDE SEQUENCE</scope>
    <source>
        <strain evidence="12">HY1793</strain>
    </source>
</reference>
<comment type="catalytic activity">
    <reaction evidence="1">
        <text>ATP + protein L-histidine = ADP + protein N-phospho-L-histidine.</text>
        <dbReference type="EC" id="2.7.13.3"/>
    </reaction>
</comment>
<gene>
    <name evidence="12" type="ORF">NF556_01760</name>
</gene>
<feature type="compositionally biased region" description="Basic residues" evidence="9">
    <location>
        <begin position="277"/>
        <end position="290"/>
    </location>
</feature>
<accession>A0ABY4YVL6</accession>
<evidence type="ECO:0000313" key="13">
    <source>
        <dbReference type="Proteomes" id="UP001056455"/>
    </source>
</evidence>
<dbReference type="Proteomes" id="UP001056455">
    <property type="component" value="Chromosome"/>
</dbReference>
<feature type="transmembrane region" description="Helical" evidence="10">
    <location>
        <begin position="20"/>
        <end position="50"/>
    </location>
</feature>
<dbReference type="EMBL" id="CP099489">
    <property type="protein sequence ID" value="USQ80418.1"/>
    <property type="molecule type" value="Genomic_DNA"/>
</dbReference>
<keyword evidence="7" id="KW-0067">ATP-binding</keyword>
<evidence type="ECO:0000256" key="10">
    <source>
        <dbReference type="SAM" id="Phobius"/>
    </source>
</evidence>
<dbReference type="GO" id="GO:0016301">
    <property type="term" value="F:kinase activity"/>
    <property type="evidence" value="ECO:0007669"/>
    <property type="project" value="UniProtKB-KW"/>
</dbReference>
<keyword evidence="6 12" id="KW-0418">Kinase</keyword>
<dbReference type="Gene3D" id="1.20.5.1930">
    <property type="match status" value="1"/>
</dbReference>
<feature type="transmembrane region" description="Helical" evidence="10">
    <location>
        <begin position="57"/>
        <end position="77"/>
    </location>
</feature>
<keyword evidence="8" id="KW-0902">Two-component regulatory system</keyword>
<keyword evidence="4" id="KW-0808">Transferase</keyword>
<evidence type="ECO:0000313" key="12">
    <source>
        <dbReference type="EMBL" id="USQ80418.1"/>
    </source>
</evidence>
<keyword evidence="3" id="KW-0597">Phosphoprotein</keyword>
<evidence type="ECO:0000256" key="9">
    <source>
        <dbReference type="SAM" id="MobiDB-lite"/>
    </source>
</evidence>
<feature type="region of interest" description="Disordered" evidence="9">
    <location>
        <begin position="255"/>
        <end position="318"/>
    </location>
</feature>
<dbReference type="InterPro" id="IPR050482">
    <property type="entry name" value="Sensor_HK_TwoCompSys"/>
</dbReference>
<dbReference type="RefSeq" id="WP_252593794.1">
    <property type="nucleotide sequence ID" value="NZ_CP099489.1"/>
</dbReference>
<feature type="transmembrane region" description="Helical" evidence="10">
    <location>
        <begin position="83"/>
        <end position="108"/>
    </location>
</feature>
<organism evidence="12 13">
    <name type="scientific">Ornithinimicrobium faecis</name>
    <dbReference type="NCBI Taxonomy" id="2934158"/>
    <lineage>
        <taxon>Bacteria</taxon>
        <taxon>Bacillati</taxon>
        <taxon>Actinomycetota</taxon>
        <taxon>Actinomycetes</taxon>
        <taxon>Micrococcales</taxon>
        <taxon>Ornithinimicrobiaceae</taxon>
        <taxon>Ornithinimicrobium</taxon>
    </lineage>
</organism>
<dbReference type="InterPro" id="IPR011712">
    <property type="entry name" value="Sig_transdc_His_kin_sub3_dim/P"/>
</dbReference>
<feature type="domain" description="Signal transduction histidine kinase subgroup 3 dimerisation and phosphoacceptor" evidence="11">
    <location>
        <begin position="140"/>
        <end position="201"/>
    </location>
</feature>
<protein>
    <recommendedName>
        <fullName evidence="2">histidine kinase</fullName>
        <ecNumber evidence="2">2.7.13.3</ecNumber>
    </recommendedName>
</protein>
<evidence type="ECO:0000256" key="2">
    <source>
        <dbReference type="ARBA" id="ARBA00012438"/>
    </source>
</evidence>
<evidence type="ECO:0000259" key="11">
    <source>
        <dbReference type="Pfam" id="PF07730"/>
    </source>
</evidence>
<sequence length="347" mass="36065">MDRTVTWQLRDPWCLGYLGLAVLLGVGIGTSGAAWLSTVTVLAAMVLGVLRPAASMVWAAALVLLVLTATVLGVITGERAVESAALASSSALAHAAAIALPVGLVALVRRTRRHRRQGWELASAIAATESARAESALVRERSVMAGEIHDHLGHRLTLLTVQVGRLTLDPDLPESTRAALAEVRGGLAEAASELGATVQLLGQGSMPTRAPADRSPAEVVERARSAGVRVEGDLPPRWEEELSAPARSAAVRVLSEGAGQRGQARPGTGGAPGGLERRRRGHPGARHRAGRSGWGRAGSCRSRRCRTGPGRSGRANRAVPCPVFWARAPDAAAPGVAAGRRPGRRGG</sequence>
<dbReference type="EC" id="2.7.13.3" evidence="2"/>
<dbReference type="PANTHER" id="PTHR24421:SF10">
    <property type="entry name" value="NITRATE_NITRITE SENSOR PROTEIN NARQ"/>
    <property type="match status" value="1"/>
</dbReference>
<evidence type="ECO:0000256" key="8">
    <source>
        <dbReference type="ARBA" id="ARBA00023012"/>
    </source>
</evidence>
<evidence type="ECO:0000256" key="1">
    <source>
        <dbReference type="ARBA" id="ARBA00000085"/>
    </source>
</evidence>